<keyword evidence="3" id="KW-1185">Reference proteome</keyword>
<reference evidence="2 3" key="1">
    <citation type="submission" date="2024-02" db="EMBL/GenBank/DDBJ databases">
        <title>Chromosome-scale genome assembly of the rough periwinkle Littorina saxatilis.</title>
        <authorList>
            <person name="De Jode A."/>
            <person name="Faria R."/>
            <person name="Formenti G."/>
            <person name="Sims Y."/>
            <person name="Smith T.P."/>
            <person name="Tracey A."/>
            <person name="Wood J.M.D."/>
            <person name="Zagrodzka Z.B."/>
            <person name="Johannesson K."/>
            <person name="Butlin R.K."/>
            <person name="Leder E.H."/>
        </authorList>
    </citation>
    <scope>NUCLEOTIDE SEQUENCE [LARGE SCALE GENOMIC DNA]</scope>
    <source>
        <strain evidence="2">Snail1</strain>
        <tissue evidence="2">Muscle</tissue>
    </source>
</reference>
<name>A0AAN9AV58_9CAEN</name>
<dbReference type="AlphaFoldDB" id="A0AAN9AV58"/>
<evidence type="ECO:0000313" key="2">
    <source>
        <dbReference type="EMBL" id="KAK7093145.1"/>
    </source>
</evidence>
<feature type="region of interest" description="Disordered" evidence="1">
    <location>
        <begin position="122"/>
        <end position="141"/>
    </location>
</feature>
<sequence>MVNLLDDPDCPKVGRHRELEKAEIKKSEEAVQRVITAVKNFTNPFSISDKDRLYSLASGAPVRMDVEQDLLQAAAKGMVAKTDFITRLQSGEPGSFFDPIKRLLAETEDNGGLQQEGHAHILTRKGPPVPGAKRPRVSASRQVTATRRTIGLGQTHDGWCCTSIMLQRWDTRTLWSEPRTRTSLSFFSTTLKPSS</sequence>
<proteinExistence type="predicted"/>
<evidence type="ECO:0000313" key="3">
    <source>
        <dbReference type="Proteomes" id="UP001374579"/>
    </source>
</evidence>
<protein>
    <submittedName>
        <fullName evidence="2">Uncharacterized protein</fullName>
    </submittedName>
</protein>
<organism evidence="2 3">
    <name type="scientific">Littorina saxatilis</name>
    <dbReference type="NCBI Taxonomy" id="31220"/>
    <lineage>
        <taxon>Eukaryota</taxon>
        <taxon>Metazoa</taxon>
        <taxon>Spiralia</taxon>
        <taxon>Lophotrochozoa</taxon>
        <taxon>Mollusca</taxon>
        <taxon>Gastropoda</taxon>
        <taxon>Caenogastropoda</taxon>
        <taxon>Littorinimorpha</taxon>
        <taxon>Littorinoidea</taxon>
        <taxon>Littorinidae</taxon>
        <taxon>Littorina</taxon>
    </lineage>
</organism>
<evidence type="ECO:0000256" key="1">
    <source>
        <dbReference type="SAM" id="MobiDB-lite"/>
    </source>
</evidence>
<accession>A0AAN9AV58</accession>
<gene>
    <name evidence="2" type="ORF">V1264_008789</name>
</gene>
<dbReference type="Proteomes" id="UP001374579">
    <property type="component" value="Unassembled WGS sequence"/>
</dbReference>
<comment type="caution">
    <text evidence="2">The sequence shown here is derived from an EMBL/GenBank/DDBJ whole genome shotgun (WGS) entry which is preliminary data.</text>
</comment>
<dbReference type="EMBL" id="JBAMIC010000021">
    <property type="protein sequence ID" value="KAK7093145.1"/>
    <property type="molecule type" value="Genomic_DNA"/>
</dbReference>